<reference evidence="2" key="1">
    <citation type="journal article" date="2018" name="Genome Biol. Evol.">
        <title>Genomics and development of Lentinus tigrinus, a white-rot wood-decaying mushroom with dimorphic fruiting bodies.</title>
        <authorList>
            <person name="Wu B."/>
            <person name="Xu Z."/>
            <person name="Knudson A."/>
            <person name="Carlson A."/>
            <person name="Chen N."/>
            <person name="Kovaka S."/>
            <person name="LaButti K."/>
            <person name="Lipzen A."/>
            <person name="Pennachio C."/>
            <person name="Riley R."/>
            <person name="Schakwitz W."/>
            <person name="Umezawa K."/>
            <person name="Ohm R.A."/>
            <person name="Grigoriev I.V."/>
            <person name="Nagy L.G."/>
            <person name="Gibbons J."/>
            <person name="Hibbett D."/>
        </authorList>
    </citation>
    <scope>NUCLEOTIDE SEQUENCE [LARGE SCALE GENOMIC DNA]</scope>
    <source>
        <strain evidence="2">ALCF2SS1-6</strain>
    </source>
</reference>
<evidence type="ECO:0000256" key="1">
    <source>
        <dbReference type="SAM" id="MobiDB-lite"/>
    </source>
</evidence>
<dbReference type="EMBL" id="ML122270">
    <property type="protein sequence ID" value="RPD59415.1"/>
    <property type="molecule type" value="Genomic_DNA"/>
</dbReference>
<feature type="compositionally biased region" description="Basic residues" evidence="1">
    <location>
        <begin position="118"/>
        <end position="132"/>
    </location>
</feature>
<dbReference type="AlphaFoldDB" id="A0A5C2S6F1"/>
<sequence>MCRAGHSHSLRGRGHLTSRGSDRLCTRRPFPILGTGGAKVRRPPSGAMVHLDIARRSGPRGDANNASCFSLPVRRTRRGPSERIGRTDGRVGSSDEDAAHHPALFRRLTRGLSTLGDHHRRPRARRRPRRPHAVPPARPAAKNSCGVASCQSEAPSLLCPPLRRCRTRLLRSDPLCLALAWRLPLGCIAVPFSASGAIVACFGGAWYMDTRPVTPIAGTRAPRTLKQTRA</sequence>
<protein>
    <submittedName>
        <fullName evidence="2">Uncharacterized protein</fullName>
    </submittedName>
</protein>
<proteinExistence type="predicted"/>
<feature type="compositionally biased region" description="Basic and acidic residues" evidence="1">
    <location>
        <begin position="79"/>
        <end position="89"/>
    </location>
</feature>
<organism evidence="2 3">
    <name type="scientific">Lentinus tigrinus ALCF2SS1-6</name>
    <dbReference type="NCBI Taxonomy" id="1328759"/>
    <lineage>
        <taxon>Eukaryota</taxon>
        <taxon>Fungi</taxon>
        <taxon>Dikarya</taxon>
        <taxon>Basidiomycota</taxon>
        <taxon>Agaricomycotina</taxon>
        <taxon>Agaricomycetes</taxon>
        <taxon>Polyporales</taxon>
        <taxon>Polyporaceae</taxon>
        <taxon>Lentinus</taxon>
    </lineage>
</organism>
<keyword evidence="3" id="KW-1185">Reference proteome</keyword>
<feature type="region of interest" description="Disordered" evidence="1">
    <location>
        <begin position="76"/>
        <end position="144"/>
    </location>
</feature>
<dbReference type="Proteomes" id="UP000313359">
    <property type="component" value="Unassembled WGS sequence"/>
</dbReference>
<accession>A0A5C2S6F1</accession>
<evidence type="ECO:0000313" key="2">
    <source>
        <dbReference type="EMBL" id="RPD59415.1"/>
    </source>
</evidence>
<name>A0A5C2S6F1_9APHY</name>
<evidence type="ECO:0000313" key="3">
    <source>
        <dbReference type="Proteomes" id="UP000313359"/>
    </source>
</evidence>
<feature type="region of interest" description="Disordered" evidence="1">
    <location>
        <begin position="1"/>
        <end position="28"/>
    </location>
</feature>
<feature type="compositionally biased region" description="Basic residues" evidence="1">
    <location>
        <begin position="1"/>
        <end position="16"/>
    </location>
</feature>
<gene>
    <name evidence="2" type="ORF">L227DRAFT_160290</name>
</gene>